<keyword evidence="12 13" id="KW-0472">Membrane</keyword>
<evidence type="ECO:0000256" key="6">
    <source>
        <dbReference type="ARBA" id="ARBA00022692"/>
    </source>
</evidence>
<gene>
    <name evidence="15" type="ORF">BG61_37445</name>
</gene>
<dbReference type="PANTHER" id="PTHR45569">
    <property type="entry name" value="SENSOR PROTEIN KDPD"/>
    <property type="match status" value="1"/>
</dbReference>
<evidence type="ECO:0000256" key="5">
    <source>
        <dbReference type="ARBA" id="ARBA00022679"/>
    </source>
</evidence>
<dbReference type="Proteomes" id="UP000027466">
    <property type="component" value="Unassembled WGS sequence"/>
</dbReference>
<dbReference type="SUPFAM" id="SSF47384">
    <property type="entry name" value="Homodimeric domain of signal transducing histidine kinase"/>
    <property type="match status" value="1"/>
</dbReference>
<proteinExistence type="predicted"/>
<dbReference type="Gene3D" id="1.10.287.130">
    <property type="match status" value="1"/>
</dbReference>
<dbReference type="EC" id="2.7.13.3" evidence="3"/>
<comment type="caution">
    <text evidence="15">The sequence shown here is derived from an EMBL/GenBank/DDBJ whole genome shotgun (WGS) entry which is preliminary data.</text>
</comment>
<evidence type="ECO:0000256" key="13">
    <source>
        <dbReference type="SAM" id="Phobius"/>
    </source>
</evidence>
<dbReference type="InterPro" id="IPR005467">
    <property type="entry name" value="His_kinase_dom"/>
</dbReference>
<evidence type="ECO:0000313" key="15">
    <source>
        <dbReference type="EMBL" id="KDR38783.1"/>
    </source>
</evidence>
<dbReference type="SMART" id="SM00388">
    <property type="entry name" value="HisKA"/>
    <property type="match status" value="1"/>
</dbReference>
<feature type="transmembrane region" description="Helical" evidence="13">
    <location>
        <begin position="85"/>
        <end position="104"/>
    </location>
</feature>
<dbReference type="PRINTS" id="PR00344">
    <property type="entry name" value="BCTRLSENSOR"/>
</dbReference>
<protein>
    <recommendedName>
        <fullName evidence="3">histidine kinase</fullName>
        <ecNumber evidence="3">2.7.13.3</ecNumber>
    </recommendedName>
</protein>
<dbReference type="Pfam" id="PF00512">
    <property type="entry name" value="HisKA"/>
    <property type="match status" value="1"/>
</dbReference>
<dbReference type="PROSITE" id="PS50109">
    <property type="entry name" value="HIS_KIN"/>
    <property type="match status" value="1"/>
</dbReference>
<evidence type="ECO:0000313" key="16">
    <source>
        <dbReference type="Proteomes" id="UP000027466"/>
    </source>
</evidence>
<dbReference type="InterPro" id="IPR029016">
    <property type="entry name" value="GAF-like_dom_sf"/>
</dbReference>
<dbReference type="CDD" id="cd00075">
    <property type="entry name" value="HATPase"/>
    <property type="match status" value="1"/>
</dbReference>
<reference evidence="15 16" key="1">
    <citation type="submission" date="2014-03" db="EMBL/GenBank/DDBJ databases">
        <title>Draft Genome Sequences of Four Burkholderia Strains.</title>
        <authorList>
            <person name="Liu X.Y."/>
            <person name="Li C.X."/>
            <person name="Xu J.H."/>
        </authorList>
    </citation>
    <scope>NUCLEOTIDE SEQUENCE [LARGE SCALE GENOMIC DNA]</scope>
    <source>
        <strain evidence="15 16">DSM 50014</strain>
    </source>
</reference>
<name>A0A069PDK6_9BURK</name>
<dbReference type="STRING" id="60547.GCA_000751215_01623"/>
<evidence type="ECO:0000256" key="12">
    <source>
        <dbReference type="ARBA" id="ARBA00023136"/>
    </source>
</evidence>
<dbReference type="GO" id="GO:0005524">
    <property type="term" value="F:ATP binding"/>
    <property type="evidence" value="ECO:0007669"/>
    <property type="project" value="UniProtKB-KW"/>
</dbReference>
<dbReference type="CDD" id="cd00082">
    <property type="entry name" value="HisKA"/>
    <property type="match status" value="1"/>
</dbReference>
<dbReference type="Pfam" id="PF02518">
    <property type="entry name" value="HATPase_c"/>
    <property type="match status" value="1"/>
</dbReference>
<sequence>MSAERFFWPLVLATLACAATTLLASLLLHVFDLSNVVGLFLLTVVLVALRLGRVAGAWTALLSVASFDFFFVEPRFSFAVSDAQYLFTFVLILAVALVTGQLAAQLHLKARVATAGERHAVAVARVARELSGALRVEQINAICSGTIAPLFAARIALVLPDSRSELACVHPEDFVDTSIAQWSYDRLQPAGRSTPTLPGAAALYLPLRAPMSTRGVLVVRIDEAARPSEPADRRLLDACCSLIALALERTHFVEIAQDTLVRMEGERLRSALLAAVSHDLKTPLTAIRGLAETLEQMTDLPLAERVSLSGAIRIQSESLHRLVTNLLDLARMQSEGVRLNKEWNALGEVVGSALARQFALLAAHEVQTQLPPDLPLIELDAIAFERVLVNLLDNAVKYTPAGTRISIRASVSEDTLRLFIEDDGPGLPGLNAEHLFEPFTRGVKESSISGVGLGLALCRTIVVAHEGTIHAQRLTPRGVRFEIRLPIGTPPEIEHEALT</sequence>
<evidence type="ECO:0000259" key="14">
    <source>
        <dbReference type="PROSITE" id="PS50109"/>
    </source>
</evidence>
<dbReference type="InterPro" id="IPR052023">
    <property type="entry name" value="Histidine_kinase_KdpD"/>
</dbReference>
<comment type="catalytic activity">
    <reaction evidence="1">
        <text>ATP + protein L-histidine = ADP + protein N-phospho-L-histidine.</text>
        <dbReference type="EC" id="2.7.13.3"/>
    </reaction>
</comment>
<evidence type="ECO:0000256" key="2">
    <source>
        <dbReference type="ARBA" id="ARBA00004141"/>
    </source>
</evidence>
<dbReference type="PROSITE" id="PS51257">
    <property type="entry name" value="PROKAR_LIPOPROTEIN"/>
    <property type="match status" value="1"/>
</dbReference>
<dbReference type="GO" id="GO:0000155">
    <property type="term" value="F:phosphorelay sensor kinase activity"/>
    <property type="evidence" value="ECO:0007669"/>
    <property type="project" value="InterPro"/>
</dbReference>
<keyword evidence="9" id="KW-0067">ATP-binding</keyword>
<feature type="transmembrane region" description="Helical" evidence="13">
    <location>
        <begin position="40"/>
        <end position="65"/>
    </location>
</feature>
<dbReference type="InterPro" id="IPR036097">
    <property type="entry name" value="HisK_dim/P_sf"/>
</dbReference>
<keyword evidence="5" id="KW-0808">Transferase</keyword>
<dbReference type="InterPro" id="IPR025201">
    <property type="entry name" value="KdpD_TM"/>
</dbReference>
<dbReference type="SUPFAM" id="SSF55874">
    <property type="entry name" value="ATPase domain of HSP90 chaperone/DNA topoisomerase II/histidine kinase"/>
    <property type="match status" value="1"/>
</dbReference>
<keyword evidence="11" id="KW-0902">Two-component regulatory system</keyword>
<evidence type="ECO:0000256" key="8">
    <source>
        <dbReference type="ARBA" id="ARBA00022777"/>
    </source>
</evidence>
<dbReference type="EMBL" id="JFHC01000076">
    <property type="protein sequence ID" value="KDR38783.1"/>
    <property type="molecule type" value="Genomic_DNA"/>
</dbReference>
<comment type="subcellular location">
    <subcellularLocation>
        <location evidence="2">Membrane</location>
        <topology evidence="2">Multi-pass membrane protein</topology>
    </subcellularLocation>
</comment>
<dbReference type="Pfam" id="PF13493">
    <property type="entry name" value="DUF4118"/>
    <property type="match status" value="1"/>
</dbReference>
<dbReference type="Pfam" id="PF13492">
    <property type="entry name" value="GAF_3"/>
    <property type="match status" value="1"/>
</dbReference>
<dbReference type="RefSeq" id="WP_051672928.1">
    <property type="nucleotide sequence ID" value="NZ_CADFFX010000031.1"/>
</dbReference>
<keyword evidence="16" id="KW-1185">Reference proteome</keyword>
<dbReference type="Gene3D" id="3.30.450.40">
    <property type="match status" value="1"/>
</dbReference>
<evidence type="ECO:0000256" key="10">
    <source>
        <dbReference type="ARBA" id="ARBA00022989"/>
    </source>
</evidence>
<dbReference type="InterPro" id="IPR038318">
    <property type="entry name" value="KdpD_sf"/>
</dbReference>
<dbReference type="InterPro" id="IPR003018">
    <property type="entry name" value="GAF"/>
</dbReference>
<evidence type="ECO:0000256" key="9">
    <source>
        <dbReference type="ARBA" id="ARBA00022840"/>
    </source>
</evidence>
<dbReference type="GO" id="GO:0005886">
    <property type="term" value="C:plasma membrane"/>
    <property type="evidence" value="ECO:0007669"/>
    <property type="project" value="TreeGrafter"/>
</dbReference>
<evidence type="ECO:0000256" key="1">
    <source>
        <dbReference type="ARBA" id="ARBA00000085"/>
    </source>
</evidence>
<keyword evidence="6 13" id="KW-0812">Transmembrane</keyword>
<dbReference type="Gene3D" id="1.20.120.620">
    <property type="entry name" value="Backbone structure of the membrane domain of e. Coli histidine kinase receptor kdpd"/>
    <property type="match status" value="1"/>
</dbReference>
<dbReference type="SMART" id="SM00387">
    <property type="entry name" value="HATPase_c"/>
    <property type="match status" value="1"/>
</dbReference>
<feature type="transmembrane region" description="Helical" evidence="13">
    <location>
        <begin position="6"/>
        <end position="28"/>
    </location>
</feature>
<feature type="domain" description="Histidine kinase" evidence="14">
    <location>
        <begin position="275"/>
        <end position="489"/>
    </location>
</feature>
<dbReference type="AlphaFoldDB" id="A0A069PDK6"/>
<dbReference type="InterPro" id="IPR003594">
    <property type="entry name" value="HATPase_dom"/>
</dbReference>
<evidence type="ECO:0000256" key="3">
    <source>
        <dbReference type="ARBA" id="ARBA00012438"/>
    </source>
</evidence>
<evidence type="ECO:0000256" key="4">
    <source>
        <dbReference type="ARBA" id="ARBA00022553"/>
    </source>
</evidence>
<dbReference type="InterPro" id="IPR003661">
    <property type="entry name" value="HisK_dim/P_dom"/>
</dbReference>
<keyword evidence="8" id="KW-0418">Kinase</keyword>
<dbReference type="PANTHER" id="PTHR45569:SF1">
    <property type="entry name" value="SENSOR PROTEIN KDPD"/>
    <property type="match status" value="1"/>
</dbReference>
<dbReference type="InterPro" id="IPR004358">
    <property type="entry name" value="Sig_transdc_His_kin-like_C"/>
</dbReference>
<dbReference type="Gene3D" id="3.30.565.10">
    <property type="entry name" value="Histidine kinase-like ATPase, C-terminal domain"/>
    <property type="match status" value="1"/>
</dbReference>
<accession>A0A069PDK6</accession>
<keyword evidence="4" id="KW-0597">Phosphoprotein</keyword>
<evidence type="ECO:0000256" key="7">
    <source>
        <dbReference type="ARBA" id="ARBA00022741"/>
    </source>
</evidence>
<keyword evidence="10 13" id="KW-1133">Transmembrane helix</keyword>
<organism evidence="15 16">
    <name type="scientific">Caballeronia glathei</name>
    <dbReference type="NCBI Taxonomy" id="60547"/>
    <lineage>
        <taxon>Bacteria</taxon>
        <taxon>Pseudomonadati</taxon>
        <taxon>Pseudomonadota</taxon>
        <taxon>Betaproteobacteria</taxon>
        <taxon>Burkholderiales</taxon>
        <taxon>Burkholderiaceae</taxon>
        <taxon>Caballeronia</taxon>
    </lineage>
</organism>
<keyword evidence="7" id="KW-0547">Nucleotide-binding</keyword>
<dbReference type="InterPro" id="IPR036890">
    <property type="entry name" value="HATPase_C_sf"/>
</dbReference>
<evidence type="ECO:0000256" key="11">
    <source>
        <dbReference type="ARBA" id="ARBA00023012"/>
    </source>
</evidence>